<dbReference type="HOGENOM" id="CLU_041785_2_0_6"/>
<feature type="transmembrane region" description="Helical" evidence="1">
    <location>
        <begin position="261"/>
        <end position="278"/>
    </location>
</feature>
<feature type="transmembrane region" description="Helical" evidence="1">
    <location>
        <begin position="42"/>
        <end position="62"/>
    </location>
</feature>
<proteinExistence type="predicted"/>
<gene>
    <name evidence="2" type="ORF">PFLCHA0_c33390</name>
</gene>
<evidence type="ECO:0000313" key="3">
    <source>
        <dbReference type="Proteomes" id="UP000013940"/>
    </source>
</evidence>
<keyword evidence="1" id="KW-0472">Membrane</keyword>
<organism evidence="2 3">
    <name type="scientific">Pseudomonas protegens (strain DSM 19095 / LMG 27888 / CFBP 6595 / CHA0)</name>
    <dbReference type="NCBI Taxonomy" id="1124983"/>
    <lineage>
        <taxon>Bacteria</taxon>
        <taxon>Pseudomonadati</taxon>
        <taxon>Pseudomonadota</taxon>
        <taxon>Gammaproteobacteria</taxon>
        <taxon>Pseudomonadales</taxon>
        <taxon>Pseudomonadaceae</taxon>
        <taxon>Pseudomonas</taxon>
    </lineage>
</organism>
<accession>A0A2C9END4</accession>
<reference evidence="3" key="1">
    <citation type="journal article" date="2014" name="Genome Announc.">
        <title>Full-genome sequence of the plant growth-promoting bacterium Pseudomonas protegens CHA0.</title>
        <authorList>
            <person name="Jousset A."/>
            <person name="Schuldes J."/>
            <person name="Keel C."/>
            <person name="Maurhofer M."/>
            <person name="Daniel R."/>
            <person name="Scheu S."/>
            <person name="Thuermer A."/>
        </authorList>
    </citation>
    <scope>NUCLEOTIDE SEQUENCE [LARGE SCALE GENOMIC DNA]</scope>
    <source>
        <strain evidence="3">DSM 19095 / LMG 27888 / CFBP 6595 / CHA0</strain>
    </source>
</reference>
<feature type="transmembrane region" description="Helical" evidence="1">
    <location>
        <begin position="82"/>
        <end position="100"/>
    </location>
</feature>
<name>A0A2C9END4_PSEPH</name>
<dbReference type="EMBL" id="CP003190">
    <property type="protein sequence ID" value="AGL85109.1"/>
    <property type="molecule type" value="Genomic_DNA"/>
</dbReference>
<protein>
    <submittedName>
        <fullName evidence="2">Putative membrane protein</fullName>
    </submittedName>
</protein>
<feature type="transmembrane region" description="Helical" evidence="1">
    <location>
        <begin position="380"/>
        <end position="405"/>
    </location>
</feature>
<dbReference type="Proteomes" id="UP000013940">
    <property type="component" value="Chromosome"/>
</dbReference>
<keyword evidence="1" id="KW-0812">Transmembrane</keyword>
<dbReference type="eggNOG" id="COG3213">
    <property type="taxonomic scope" value="Bacteria"/>
</dbReference>
<keyword evidence="1" id="KW-1133">Transmembrane helix</keyword>
<dbReference type="InterPro" id="IPR010266">
    <property type="entry name" value="NnrS"/>
</dbReference>
<dbReference type="AlphaFoldDB" id="A0A2C9END4"/>
<feature type="transmembrane region" description="Helical" evidence="1">
    <location>
        <begin position="197"/>
        <end position="218"/>
    </location>
</feature>
<feature type="transmembrane region" description="Helical" evidence="1">
    <location>
        <begin position="356"/>
        <end position="374"/>
    </location>
</feature>
<feature type="transmembrane region" description="Helical" evidence="1">
    <location>
        <begin position="135"/>
        <end position="152"/>
    </location>
</feature>
<feature type="transmembrane region" description="Helical" evidence="1">
    <location>
        <begin position="164"/>
        <end position="185"/>
    </location>
</feature>
<feature type="transmembrane region" description="Helical" evidence="1">
    <location>
        <begin position="325"/>
        <end position="344"/>
    </location>
</feature>
<feature type="transmembrane region" description="Helical" evidence="1">
    <location>
        <begin position="290"/>
        <end position="313"/>
    </location>
</feature>
<evidence type="ECO:0000313" key="2">
    <source>
        <dbReference type="EMBL" id="AGL85109.1"/>
    </source>
</evidence>
<feature type="transmembrane region" description="Helical" evidence="1">
    <location>
        <begin position="238"/>
        <end position="255"/>
    </location>
</feature>
<dbReference type="KEGG" id="pprc:PFLCHA0_c33390"/>
<sequence>MLCACWPSGAWPSARGGLPVSLPEAWHRWTGQPLWSLGFRPFFLAGAGFACLALVGWGLWLHGALAGLQPVAGMLAWHRHEMLFGFAVAIVAGFLLTAVANWTGRPGLSRTPLLLLWLLWLAGRLAWWLPLPGPLFVVVQLAFMPLLAAVIGRELWCAGKRENYPMVLVLGLLALFQGLTLWGLLEHQDSWQRRGELGALWLVATLMTVIGGRVIPFFIQRGLQLPPQAPTSPWPTRVLLVGSLLAALSMALGGGDAPRGWLAPLFALLAGLQGWRLWRWHRPGVWRVPLLWSLYLAYGWLALATLGMALWHLGWSIPQSLVTHALAVGGLGGLVLGMVARVSLGHSGRPLQASRAMAGGFALLFLAALCRVLLVPFSSLGLGLSALLAGLAFAVFVAGYGRILLAPRL</sequence>
<dbReference type="Pfam" id="PF05940">
    <property type="entry name" value="NnrS"/>
    <property type="match status" value="1"/>
</dbReference>
<evidence type="ECO:0000256" key="1">
    <source>
        <dbReference type="SAM" id="Phobius"/>
    </source>
</evidence>